<evidence type="ECO:0000313" key="2">
    <source>
        <dbReference type="Proteomes" id="UP000222542"/>
    </source>
</evidence>
<dbReference type="PANTHER" id="PTHR31973:SF197">
    <property type="entry name" value="SWIM-TYPE DOMAIN-CONTAINING PROTEIN"/>
    <property type="match status" value="1"/>
</dbReference>
<reference evidence="1 2" key="2">
    <citation type="journal article" date="2017" name="Genome Biol.">
        <title>New reference genome sequences of hot pepper reveal the massive evolution of plant disease-resistance genes by retroduplication.</title>
        <authorList>
            <person name="Kim S."/>
            <person name="Park J."/>
            <person name="Yeom S.I."/>
            <person name="Kim Y.M."/>
            <person name="Seo E."/>
            <person name="Kim K.T."/>
            <person name="Kim M.S."/>
            <person name="Lee J.M."/>
            <person name="Cheong K."/>
            <person name="Shin H.S."/>
            <person name="Kim S.B."/>
            <person name="Han K."/>
            <person name="Lee J."/>
            <person name="Park M."/>
            <person name="Lee H.A."/>
            <person name="Lee H.Y."/>
            <person name="Lee Y."/>
            <person name="Oh S."/>
            <person name="Lee J.H."/>
            <person name="Choi E."/>
            <person name="Choi E."/>
            <person name="Lee S.E."/>
            <person name="Jeon J."/>
            <person name="Kim H."/>
            <person name="Choi G."/>
            <person name="Song H."/>
            <person name="Lee J."/>
            <person name="Lee S.C."/>
            <person name="Kwon J.K."/>
            <person name="Lee H.Y."/>
            <person name="Koo N."/>
            <person name="Hong Y."/>
            <person name="Kim R.W."/>
            <person name="Kang W.H."/>
            <person name="Huh J.H."/>
            <person name="Kang B.C."/>
            <person name="Yang T.J."/>
            <person name="Lee Y.H."/>
            <person name="Bennetzen J.L."/>
            <person name="Choi D."/>
        </authorList>
    </citation>
    <scope>NUCLEOTIDE SEQUENCE [LARGE SCALE GENOMIC DNA]</scope>
    <source>
        <strain evidence="2">cv. CM334</strain>
    </source>
</reference>
<dbReference type="Proteomes" id="UP000222542">
    <property type="component" value="Unassembled WGS sequence"/>
</dbReference>
<name>A0A2G2ZPT0_CAPAN</name>
<reference evidence="1 2" key="1">
    <citation type="journal article" date="2014" name="Nat. Genet.">
        <title>Genome sequence of the hot pepper provides insights into the evolution of pungency in Capsicum species.</title>
        <authorList>
            <person name="Kim S."/>
            <person name="Park M."/>
            <person name="Yeom S.I."/>
            <person name="Kim Y.M."/>
            <person name="Lee J.M."/>
            <person name="Lee H.A."/>
            <person name="Seo E."/>
            <person name="Choi J."/>
            <person name="Cheong K."/>
            <person name="Kim K.T."/>
            <person name="Jung K."/>
            <person name="Lee G.W."/>
            <person name="Oh S.K."/>
            <person name="Bae C."/>
            <person name="Kim S.B."/>
            <person name="Lee H.Y."/>
            <person name="Kim S.Y."/>
            <person name="Kim M.S."/>
            <person name="Kang B.C."/>
            <person name="Jo Y.D."/>
            <person name="Yang H.B."/>
            <person name="Jeong H.J."/>
            <person name="Kang W.H."/>
            <person name="Kwon J.K."/>
            <person name="Shin C."/>
            <person name="Lim J.Y."/>
            <person name="Park J.H."/>
            <person name="Huh J.H."/>
            <person name="Kim J.S."/>
            <person name="Kim B.D."/>
            <person name="Cohen O."/>
            <person name="Paran I."/>
            <person name="Suh M.C."/>
            <person name="Lee S.B."/>
            <person name="Kim Y.K."/>
            <person name="Shin Y."/>
            <person name="Noh S.J."/>
            <person name="Park J."/>
            <person name="Seo Y.S."/>
            <person name="Kwon S.Y."/>
            <person name="Kim H.A."/>
            <person name="Park J.M."/>
            <person name="Kim H.J."/>
            <person name="Choi S.B."/>
            <person name="Bosland P.W."/>
            <person name="Reeves G."/>
            <person name="Jo S.H."/>
            <person name="Lee B.W."/>
            <person name="Cho H.T."/>
            <person name="Choi H.S."/>
            <person name="Lee M.S."/>
            <person name="Yu Y."/>
            <person name="Do Choi Y."/>
            <person name="Park B.S."/>
            <person name="van Deynze A."/>
            <person name="Ashrafi H."/>
            <person name="Hill T."/>
            <person name="Kim W.T."/>
            <person name="Pai H.S."/>
            <person name="Ahn H.K."/>
            <person name="Yeam I."/>
            <person name="Giovannoni J.J."/>
            <person name="Rose J.K."/>
            <person name="Sorensen I."/>
            <person name="Lee S.J."/>
            <person name="Kim R.W."/>
            <person name="Choi I.Y."/>
            <person name="Choi B.S."/>
            <person name="Lim J.S."/>
            <person name="Lee Y.H."/>
            <person name="Choi D."/>
        </authorList>
    </citation>
    <scope>NUCLEOTIDE SEQUENCE [LARGE SCALE GENOMIC DNA]</scope>
    <source>
        <strain evidence="2">cv. CM334</strain>
    </source>
</reference>
<sequence length="74" mass="8343">MIVVSLFCQYLYIYFDACKKAFLGSCRKCIGLDGCFLKGVTKGQLLVVAAKEDNNQVLPIAWAVVEYENKNTWT</sequence>
<protein>
    <recommendedName>
        <fullName evidence="3">MULE transposase domain-containing protein</fullName>
    </recommendedName>
</protein>
<organism evidence="1 2">
    <name type="scientific">Capsicum annuum</name>
    <name type="common">Capsicum pepper</name>
    <dbReference type="NCBI Taxonomy" id="4072"/>
    <lineage>
        <taxon>Eukaryota</taxon>
        <taxon>Viridiplantae</taxon>
        <taxon>Streptophyta</taxon>
        <taxon>Embryophyta</taxon>
        <taxon>Tracheophyta</taxon>
        <taxon>Spermatophyta</taxon>
        <taxon>Magnoliopsida</taxon>
        <taxon>eudicotyledons</taxon>
        <taxon>Gunneridae</taxon>
        <taxon>Pentapetalae</taxon>
        <taxon>asterids</taxon>
        <taxon>lamiids</taxon>
        <taxon>Solanales</taxon>
        <taxon>Solanaceae</taxon>
        <taxon>Solanoideae</taxon>
        <taxon>Capsiceae</taxon>
        <taxon>Capsicum</taxon>
    </lineage>
</organism>
<dbReference type="PANTHER" id="PTHR31973">
    <property type="entry name" value="POLYPROTEIN, PUTATIVE-RELATED"/>
    <property type="match status" value="1"/>
</dbReference>
<dbReference type="OMA" id="NNGMFRI"/>
<comment type="caution">
    <text evidence="1">The sequence shown here is derived from an EMBL/GenBank/DDBJ whole genome shotgun (WGS) entry which is preliminary data.</text>
</comment>
<dbReference type="EMBL" id="AYRZ02000004">
    <property type="protein sequence ID" value="PHT83965.1"/>
    <property type="molecule type" value="Genomic_DNA"/>
</dbReference>
<proteinExistence type="predicted"/>
<gene>
    <name evidence="1" type="ORF">T459_12408</name>
</gene>
<dbReference type="Gramene" id="PHT83965">
    <property type="protein sequence ID" value="PHT83965"/>
    <property type="gene ID" value="T459_12408"/>
</dbReference>
<accession>A0A2G2ZPT0</accession>
<keyword evidence="2" id="KW-1185">Reference proteome</keyword>
<dbReference type="AlphaFoldDB" id="A0A2G2ZPT0"/>
<evidence type="ECO:0000313" key="1">
    <source>
        <dbReference type="EMBL" id="PHT83965.1"/>
    </source>
</evidence>
<evidence type="ECO:0008006" key="3">
    <source>
        <dbReference type="Google" id="ProtNLM"/>
    </source>
</evidence>